<evidence type="ECO:0000313" key="2">
    <source>
        <dbReference type="Proteomes" id="UP000533533"/>
    </source>
</evidence>
<dbReference type="Proteomes" id="UP000533533">
    <property type="component" value="Unassembled WGS sequence"/>
</dbReference>
<dbReference type="EMBL" id="JACHVZ010000007">
    <property type="protein sequence ID" value="MBB2928356.1"/>
    <property type="molecule type" value="Genomic_DNA"/>
</dbReference>
<organism evidence="1 2">
    <name type="scientific">Paraburkholderia silvatlantica</name>
    <dbReference type="NCBI Taxonomy" id="321895"/>
    <lineage>
        <taxon>Bacteria</taxon>
        <taxon>Pseudomonadati</taxon>
        <taxon>Pseudomonadota</taxon>
        <taxon>Betaproteobacteria</taxon>
        <taxon>Burkholderiales</taxon>
        <taxon>Burkholderiaceae</taxon>
        <taxon>Paraburkholderia</taxon>
    </lineage>
</organism>
<comment type="caution">
    <text evidence="1">The sequence shown here is derived from an EMBL/GenBank/DDBJ whole genome shotgun (WGS) entry which is preliminary data.</text>
</comment>
<accession>A0ABR6FLP5</accession>
<name>A0ABR6FLP5_9BURK</name>
<gene>
    <name evidence="1" type="ORF">FHX59_002778</name>
</gene>
<sequence>MSAFCVFALSLPVARERAAKRVDTVDPITRRPYSEEEWRQKVEEAAQVIYAKMTPVQVSPALDAPQFCEEWIELARKTGHYDAFAIKCRGVARDKKGAPKLSKTTGAELITWVAYKPTIWRAA</sequence>
<keyword evidence="2" id="KW-1185">Reference proteome</keyword>
<evidence type="ECO:0000313" key="1">
    <source>
        <dbReference type="EMBL" id="MBB2928356.1"/>
    </source>
</evidence>
<dbReference type="RefSeq" id="WP_110384527.1">
    <property type="nucleotide sequence ID" value="NZ_JACHVZ010000007.1"/>
</dbReference>
<proteinExistence type="predicted"/>
<protein>
    <submittedName>
        <fullName evidence="1">Uncharacterized protein</fullName>
    </submittedName>
</protein>
<reference evidence="1 2" key="1">
    <citation type="submission" date="2020-08" db="EMBL/GenBank/DDBJ databases">
        <title>Genomic Encyclopedia of Type Strains, Phase IV (KMG-V): Genome sequencing to study the core and pangenomes of soil and plant-associated prokaryotes.</title>
        <authorList>
            <person name="Whitman W."/>
        </authorList>
    </citation>
    <scope>NUCLEOTIDE SEQUENCE [LARGE SCALE GENOMIC DNA]</scope>
    <source>
        <strain evidence="1 2">SRMrh-85</strain>
    </source>
</reference>